<dbReference type="InterPro" id="IPR011051">
    <property type="entry name" value="RmlC_Cupin_sf"/>
</dbReference>
<evidence type="ECO:0000313" key="3">
    <source>
        <dbReference type="EMBL" id="MBK1837612.1"/>
    </source>
</evidence>
<dbReference type="EMBL" id="JAENHM010000028">
    <property type="protein sequence ID" value="MBK1837612.1"/>
    <property type="molecule type" value="Genomic_DNA"/>
</dbReference>
<name>A0ABS1F2G3_9PROT</name>
<evidence type="ECO:0000259" key="2">
    <source>
        <dbReference type="Pfam" id="PF07883"/>
    </source>
</evidence>
<feature type="compositionally biased region" description="Basic and acidic residues" evidence="1">
    <location>
        <begin position="122"/>
        <end position="137"/>
    </location>
</feature>
<dbReference type="Pfam" id="PF07883">
    <property type="entry name" value="Cupin_2"/>
    <property type="match status" value="1"/>
</dbReference>
<feature type="domain" description="Cupin type-2" evidence="2">
    <location>
        <begin position="52"/>
        <end position="107"/>
    </location>
</feature>
<keyword evidence="4" id="KW-1185">Reference proteome</keyword>
<accession>A0ABS1F2G3</accession>
<dbReference type="Proteomes" id="UP000652760">
    <property type="component" value="Unassembled WGS sequence"/>
</dbReference>
<dbReference type="Gene3D" id="2.60.120.10">
    <property type="entry name" value="Jelly Rolls"/>
    <property type="match status" value="1"/>
</dbReference>
<reference evidence="4" key="1">
    <citation type="submission" date="2021-01" db="EMBL/GenBank/DDBJ databases">
        <title>Genome public.</title>
        <authorList>
            <person name="Liu C."/>
            <person name="Sun Q."/>
        </authorList>
    </citation>
    <scope>NUCLEOTIDE SEQUENCE [LARGE SCALE GENOMIC DNA]</scope>
    <source>
        <strain evidence="4">YIM B02556</strain>
    </source>
</reference>
<comment type="caution">
    <text evidence="3">The sequence shown here is derived from an EMBL/GenBank/DDBJ whole genome shotgun (WGS) entry which is preliminary data.</text>
</comment>
<protein>
    <submittedName>
        <fullName evidence="3">Cupin domain-containing protein</fullName>
    </submittedName>
</protein>
<dbReference type="InterPro" id="IPR013096">
    <property type="entry name" value="Cupin_2"/>
</dbReference>
<sequence>MSAARFGSLLEGLPSGPQPDETFATLAALPNVRIERIVSTGQASPDGFWYDQGWDEFVLLVAGTATLQVEGEGDRRLTAGDWTLLPARTRHRVAATAAGGPTVWLAIHIGEAGSGSSSGPGSEREGAAGAEWQEHRGHCAPPICR</sequence>
<evidence type="ECO:0000313" key="4">
    <source>
        <dbReference type="Proteomes" id="UP000652760"/>
    </source>
</evidence>
<dbReference type="InterPro" id="IPR014710">
    <property type="entry name" value="RmlC-like_jellyroll"/>
</dbReference>
<gene>
    <name evidence="3" type="ORF">JHL17_09315</name>
</gene>
<organism evidence="3 4">
    <name type="scientific">Azospirillum endophyticum</name>
    <dbReference type="NCBI Taxonomy" id="2800326"/>
    <lineage>
        <taxon>Bacteria</taxon>
        <taxon>Pseudomonadati</taxon>
        <taxon>Pseudomonadota</taxon>
        <taxon>Alphaproteobacteria</taxon>
        <taxon>Rhodospirillales</taxon>
        <taxon>Azospirillaceae</taxon>
        <taxon>Azospirillum</taxon>
    </lineage>
</organism>
<feature type="region of interest" description="Disordered" evidence="1">
    <location>
        <begin position="113"/>
        <end position="145"/>
    </location>
</feature>
<proteinExistence type="predicted"/>
<dbReference type="CDD" id="cd06981">
    <property type="entry name" value="cupin_reut_a1446"/>
    <property type="match status" value="1"/>
</dbReference>
<dbReference type="RefSeq" id="WP_200192349.1">
    <property type="nucleotide sequence ID" value="NZ_JAENHM010000028.1"/>
</dbReference>
<dbReference type="SUPFAM" id="SSF51182">
    <property type="entry name" value="RmlC-like cupins"/>
    <property type="match status" value="1"/>
</dbReference>
<evidence type="ECO:0000256" key="1">
    <source>
        <dbReference type="SAM" id="MobiDB-lite"/>
    </source>
</evidence>